<dbReference type="NCBIfam" id="TIGR00254">
    <property type="entry name" value="GGDEF"/>
    <property type="match status" value="1"/>
</dbReference>
<evidence type="ECO:0000313" key="4">
    <source>
        <dbReference type="Proteomes" id="UP000267164"/>
    </source>
</evidence>
<dbReference type="Pfam" id="PF00990">
    <property type="entry name" value="GGDEF"/>
    <property type="match status" value="1"/>
</dbReference>
<dbReference type="OrthoDB" id="23692at2"/>
<feature type="transmembrane region" description="Helical" evidence="1">
    <location>
        <begin position="171"/>
        <end position="191"/>
    </location>
</feature>
<dbReference type="InterPro" id="IPR029787">
    <property type="entry name" value="Nucleotide_cyclase"/>
</dbReference>
<gene>
    <name evidence="3" type="ORF">D7D52_27325</name>
</gene>
<dbReference type="KEGG" id="nyu:D7D52_27325"/>
<dbReference type="Gene3D" id="3.30.70.270">
    <property type="match status" value="1"/>
</dbReference>
<keyword evidence="1" id="KW-0472">Membrane</keyword>
<feature type="transmembrane region" description="Helical" evidence="1">
    <location>
        <begin position="66"/>
        <end position="87"/>
    </location>
</feature>
<dbReference type="EMBL" id="CP032568">
    <property type="protein sequence ID" value="AYF76902.1"/>
    <property type="molecule type" value="Genomic_DNA"/>
</dbReference>
<evidence type="ECO:0000259" key="2">
    <source>
        <dbReference type="PROSITE" id="PS50887"/>
    </source>
</evidence>
<accession>A0A386ZG74</accession>
<dbReference type="GO" id="GO:0005886">
    <property type="term" value="C:plasma membrane"/>
    <property type="evidence" value="ECO:0007669"/>
    <property type="project" value="TreeGrafter"/>
</dbReference>
<dbReference type="PROSITE" id="PS50887">
    <property type="entry name" value="GGDEF"/>
    <property type="match status" value="1"/>
</dbReference>
<keyword evidence="1" id="KW-0812">Transmembrane</keyword>
<dbReference type="InterPro" id="IPR000160">
    <property type="entry name" value="GGDEF_dom"/>
</dbReference>
<dbReference type="RefSeq" id="WP_120740863.1">
    <property type="nucleotide sequence ID" value="NZ_CP032568.1"/>
</dbReference>
<keyword evidence="4" id="KW-1185">Reference proteome</keyword>
<dbReference type="PANTHER" id="PTHR45138:SF9">
    <property type="entry name" value="DIGUANYLATE CYCLASE DGCM-RELATED"/>
    <property type="match status" value="1"/>
</dbReference>
<reference evidence="3 4" key="1">
    <citation type="submission" date="2018-09" db="EMBL/GenBank/DDBJ databases">
        <title>Nocardia yunnanensis sp. nov., an actinomycete isolated from a soil sample.</title>
        <authorList>
            <person name="Zhang J."/>
        </authorList>
    </citation>
    <scope>NUCLEOTIDE SEQUENCE [LARGE SCALE GENOMIC DNA]</scope>
    <source>
        <strain evidence="3 4">CFHS0054</strain>
    </source>
</reference>
<dbReference type="AlphaFoldDB" id="A0A386ZG74"/>
<dbReference type="InterPro" id="IPR050469">
    <property type="entry name" value="Diguanylate_Cyclase"/>
</dbReference>
<sequence length="365" mass="38582">MLGELRLIRDWWREDVDYRWVVDAIATRSALGALKTAVGLCGLAAPIIAVLTVLSPTRPTDSVSCVLLWLLVGSGVAWCARWLLRPWPGETESLVLIAVADVCVTAVCALSPGYVARAVGMMMLLIIGIYVSALHSPKVLAAQTAWSLLAAGLLAVPLLRSGDVSSAMIMILGMAAAVIVPPGLQICYSLLRNEMLCDPLTRLLSRRGLDYYSAIWFARPAASSSCVMMIDLDRFKVVNDTHGHAVGDEVLVATAERLRRAAPRGSIVSRFGGEEFAIVVRLPIDAAVAVADELRRAVAEPIGSIAVTASIGLAAFAAPGDPARACELVRQTICAADGAMYRAKQQGGNAIVVAGSVSEPARQVG</sequence>
<feature type="transmembrane region" description="Helical" evidence="1">
    <location>
        <begin position="93"/>
        <end position="111"/>
    </location>
</feature>
<dbReference type="CDD" id="cd01949">
    <property type="entry name" value="GGDEF"/>
    <property type="match status" value="1"/>
</dbReference>
<name>A0A386ZG74_9NOCA</name>
<dbReference type="GO" id="GO:0052621">
    <property type="term" value="F:diguanylate cyclase activity"/>
    <property type="evidence" value="ECO:0007669"/>
    <property type="project" value="TreeGrafter"/>
</dbReference>
<proteinExistence type="predicted"/>
<evidence type="ECO:0000313" key="3">
    <source>
        <dbReference type="EMBL" id="AYF76902.1"/>
    </source>
</evidence>
<dbReference type="GO" id="GO:1902201">
    <property type="term" value="P:negative regulation of bacterial-type flagellum-dependent cell motility"/>
    <property type="evidence" value="ECO:0007669"/>
    <property type="project" value="TreeGrafter"/>
</dbReference>
<protein>
    <submittedName>
        <fullName evidence="3">GGDEF domain-containing protein</fullName>
    </submittedName>
</protein>
<dbReference type="SMART" id="SM00267">
    <property type="entry name" value="GGDEF"/>
    <property type="match status" value="1"/>
</dbReference>
<dbReference type="PANTHER" id="PTHR45138">
    <property type="entry name" value="REGULATORY COMPONENTS OF SENSORY TRANSDUCTION SYSTEM"/>
    <property type="match status" value="1"/>
</dbReference>
<organism evidence="3 4">
    <name type="scientific">Nocardia yunnanensis</name>
    <dbReference type="NCBI Taxonomy" id="2382165"/>
    <lineage>
        <taxon>Bacteria</taxon>
        <taxon>Bacillati</taxon>
        <taxon>Actinomycetota</taxon>
        <taxon>Actinomycetes</taxon>
        <taxon>Mycobacteriales</taxon>
        <taxon>Nocardiaceae</taxon>
        <taxon>Nocardia</taxon>
    </lineage>
</organism>
<dbReference type="InterPro" id="IPR043128">
    <property type="entry name" value="Rev_trsase/Diguanyl_cyclase"/>
</dbReference>
<dbReference type="SUPFAM" id="SSF55073">
    <property type="entry name" value="Nucleotide cyclase"/>
    <property type="match status" value="1"/>
</dbReference>
<feature type="domain" description="GGDEF" evidence="2">
    <location>
        <begin position="223"/>
        <end position="356"/>
    </location>
</feature>
<feature type="transmembrane region" description="Helical" evidence="1">
    <location>
        <begin position="37"/>
        <end position="54"/>
    </location>
</feature>
<dbReference type="GO" id="GO:0043709">
    <property type="term" value="P:cell adhesion involved in single-species biofilm formation"/>
    <property type="evidence" value="ECO:0007669"/>
    <property type="project" value="TreeGrafter"/>
</dbReference>
<keyword evidence="1" id="KW-1133">Transmembrane helix</keyword>
<feature type="transmembrane region" description="Helical" evidence="1">
    <location>
        <begin position="140"/>
        <end position="159"/>
    </location>
</feature>
<evidence type="ECO:0000256" key="1">
    <source>
        <dbReference type="SAM" id="Phobius"/>
    </source>
</evidence>
<dbReference type="Proteomes" id="UP000267164">
    <property type="component" value="Chromosome"/>
</dbReference>